<dbReference type="Proteomes" id="UP000319313">
    <property type="component" value="Unassembled WGS sequence"/>
</dbReference>
<accession>A0A552DY26</accession>
<sequence>MLEIFKVLVPALLGLLGGLLSAWLTMRSSYVMKHREKVSEELNKLKLEYLDPLRVASQDLHDRLIEIRERQNQKDLILQTGLQQLIANKTGNSPENPPYKYIWQNKGDYAEWANDIGCFALSTLRITALYFYEAGKILQQLPYVKLSYEDDSELRKLLIDVRIALGGCYGIWSELQDSIGEYLLKENGKPRNYREFCCEIVYDVNYYWFYRLIRFFADFHLKTPDEVERMIKSLEKLERFIRDKTPQVDQFKPSSKCDRRSGRVR</sequence>
<protein>
    <submittedName>
        <fullName evidence="1">Uncharacterized protein</fullName>
    </submittedName>
</protein>
<evidence type="ECO:0000313" key="1">
    <source>
        <dbReference type="EMBL" id="TRU27128.1"/>
    </source>
</evidence>
<name>A0A552DY26_MICAE</name>
<evidence type="ECO:0000313" key="2">
    <source>
        <dbReference type="Proteomes" id="UP000319313"/>
    </source>
</evidence>
<organism evidence="1 2">
    <name type="scientific">Microcystis aeruginosa Ma_SC_T_19800800_S464</name>
    <dbReference type="NCBI Taxonomy" id="2486257"/>
    <lineage>
        <taxon>Bacteria</taxon>
        <taxon>Bacillati</taxon>
        <taxon>Cyanobacteriota</taxon>
        <taxon>Cyanophyceae</taxon>
        <taxon>Oscillatoriophycideae</taxon>
        <taxon>Chroococcales</taxon>
        <taxon>Microcystaceae</taxon>
        <taxon>Microcystis</taxon>
    </lineage>
</organism>
<comment type="caution">
    <text evidence="1">The sequence shown here is derived from an EMBL/GenBank/DDBJ whole genome shotgun (WGS) entry which is preliminary data.</text>
</comment>
<proteinExistence type="predicted"/>
<dbReference type="EMBL" id="SFBL01000069">
    <property type="protein sequence ID" value="TRU27128.1"/>
    <property type="molecule type" value="Genomic_DNA"/>
</dbReference>
<dbReference type="AlphaFoldDB" id="A0A552DY26"/>
<reference evidence="1 2" key="1">
    <citation type="submission" date="2019-01" db="EMBL/GenBank/DDBJ databases">
        <title>Coherence of Microcystis species and biogeography revealed through population genomics.</title>
        <authorList>
            <person name="Perez-Carrascal O.M."/>
            <person name="Terrat Y."/>
            <person name="Giani A."/>
            <person name="Fortin N."/>
            <person name="Tromas N."/>
            <person name="Shapiro B.J."/>
        </authorList>
    </citation>
    <scope>NUCLEOTIDE SEQUENCE [LARGE SCALE GENOMIC DNA]</scope>
    <source>
        <strain evidence="1">Ma_SC_T_19800800_S464</strain>
    </source>
</reference>
<gene>
    <name evidence="1" type="ORF">EWV81_08145</name>
</gene>